<dbReference type="AlphaFoldDB" id="A0A7S4VZF7"/>
<feature type="compositionally biased region" description="Polar residues" evidence="1">
    <location>
        <begin position="41"/>
        <end position="54"/>
    </location>
</feature>
<feature type="compositionally biased region" description="Polar residues" evidence="1">
    <location>
        <begin position="69"/>
        <end position="79"/>
    </location>
</feature>
<accession>A0A7S4VZF7</accession>
<feature type="region of interest" description="Disordered" evidence="1">
    <location>
        <begin position="184"/>
        <end position="220"/>
    </location>
</feature>
<name>A0A7S4VZF7_9STRA</name>
<evidence type="ECO:0000313" key="2">
    <source>
        <dbReference type="EMBL" id="CAE4612490.1"/>
    </source>
</evidence>
<feature type="compositionally biased region" description="Low complexity" evidence="1">
    <location>
        <begin position="195"/>
        <end position="205"/>
    </location>
</feature>
<protein>
    <submittedName>
        <fullName evidence="2">Uncharacterized protein</fullName>
    </submittedName>
</protein>
<sequence>MGHVNVFRNDVSSVKGDDEDQEEPKMGQQNHLNVFRDDINIPSSQQDDATSPLLSTKEHLNVFRDELSSSETAQKETTPTTPPSSGIEDHHDLNVLRRDKSALEMHEGMDESQALLHQREHLNVFRDDVSSVEGNDGDQEEPKMGQQNHLNVFRDDINIPSLQQDDATSPLLSTKEHLNVFRDELSSSETAQKETTPTTPSSSNPKGNIIGDTSYQDTDRKSENTEGFLFNVFEDAEVNQCLIYHESAQSLLSDNCISAFSIARNQIEELNLKEGESNEQSIFEKSTANATDNFAPEENNHRQLKNGQWILHKVLHVVMEVLLVLIIAIVKFWQARKCKFDLPTHLSQDSNLGDIFCSPCREKMDTIRLHTALPSSPMAGLSELESYEYNDDKSTTSTSTITTIMSKNQSSKYLKLVLTILNVVALLQYKVLTSTGYLDVLIVTTAVSVWFSHAMG</sequence>
<feature type="region of interest" description="Disordered" evidence="1">
    <location>
        <begin position="66"/>
        <end position="93"/>
    </location>
</feature>
<dbReference type="EMBL" id="HBNS01022294">
    <property type="protein sequence ID" value="CAE4612490.1"/>
    <property type="molecule type" value="Transcribed_RNA"/>
</dbReference>
<evidence type="ECO:0000256" key="1">
    <source>
        <dbReference type="SAM" id="MobiDB-lite"/>
    </source>
</evidence>
<organism evidence="2">
    <name type="scientific">Ditylum brightwellii</name>
    <dbReference type="NCBI Taxonomy" id="49249"/>
    <lineage>
        <taxon>Eukaryota</taxon>
        <taxon>Sar</taxon>
        <taxon>Stramenopiles</taxon>
        <taxon>Ochrophyta</taxon>
        <taxon>Bacillariophyta</taxon>
        <taxon>Mediophyceae</taxon>
        <taxon>Lithodesmiophycidae</taxon>
        <taxon>Lithodesmiales</taxon>
        <taxon>Lithodesmiaceae</taxon>
        <taxon>Ditylum</taxon>
    </lineage>
</organism>
<proteinExistence type="predicted"/>
<feature type="region of interest" description="Disordered" evidence="1">
    <location>
        <begin position="1"/>
        <end position="54"/>
    </location>
</feature>
<reference evidence="2" key="1">
    <citation type="submission" date="2021-01" db="EMBL/GenBank/DDBJ databases">
        <authorList>
            <person name="Corre E."/>
            <person name="Pelletier E."/>
            <person name="Niang G."/>
            <person name="Scheremetjew M."/>
            <person name="Finn R."/>
            <person name="Kale V."/>
            <person name="Holt S."/>
            <person name="Cochrane G."/>
            <person name="Meng A."/>
            <person name="Brown T."/>
            <person name="Cohen L."/>
        </authorList>
    </citation>
    <scope>NUCLEOTIDE SEQUENCE</scope>
    <source>
        <strain evidence="2">GSO104</strain>
    </source>
</reference>
<gene>
    <name evidence="2" type="ORF">DBRI00130_LOCUS17640</name>
</gene>